<protein>
    <submittedName>
        <fullName evidence="2">Uncharacterized protein</fullName>
    </submittedName>
</protein>
<evidence type="ECO:0000313" key="3">
    <source>
        <dbReference type="Proteomes" id="UP000054324"/>
    </source>
</evidence>
<dbReference type="STRING" id="6198.A0A074ZDS4"/>
<dbReference type="CTD" id="20329280"/>
<evidence type="ECO:0000256" key="1">
    <source>
        <dbReference type="SAM" id="MobiDB-lite"/>
    </source>
</evidence>
<organism evidence="2 3">
    <name type="scientific">Opisthorchis viverrini</name>
    <name type="common">Southeast Asian liver fluke</name>
    <dbReference type="NCBI Taxonomy" id="6198"/>
    <lineage>
        <taxon>Eukaryota</taxon>
        <taxon>Metazoa</taxon>
        <taxon>Spiralia</taxon>
        <taxon>Lophotrochozoa</taxon>
        <taxon>Platyhelminthes</taxon>
        <taxon>Trematoda</taxon>
        <taxon>Digenea</taxon>
        <taxon>Opisthorchiida</taxon>
        <taxon>Opisthorchiata</taxon>
        <taxon>Opisthorchiidae</taxon>
        <taxon>Opisthorchis</taxon>
    </lineage>
</organism>
<dbReference type="AlphaFoldDB" id="A0A074ZDS4"/>
<dbReference type="GeneID" id="20329280"/>
<accession>A0A074ZDS4</accession>
<gene>
    <name evidence="2" type="ORF">T265_15115</name>
</gene>
<dbReference type="Proteomes" id="UP000054324">
    <property type="component" value="Unassembled WGS sequence"/>
</dbReference>
<reference evidence="2 3" key="1">
    <citation type="submission" date="2013-11" db="EMBL/GenBank/DDBJ databases">
        <title>Opisthorchis viverrini - life in the bile duct.</title>
        <authorList>
            <person name="Young N.D."/>
            <person name="Nagarajan N."/>
            <person name="Lin S.J."/>
            <person name="Korhonen P.K."/>
            <person name="Jex A.R."/>
            <person name="Hall R.S."/>
            <person name="Safavi-Hemami H."/>
            <person name="Kaewkong W."/>
            <person name="Bertrand D."/>
            <person name="Gao S."/>
            <person name="Seet Q."/>
            <person name="Wongkham S."/>
            <person name="Teh B.T."/>
            <person name="Wongkham C."/>
            <person name="Intapan P.M."/>
            <person name="Maleewong W."/>
            <person name="Yang X."/>
            <person name="Hu M."/>
            <person name="Wang Z."/>
            <person name="Hofmann A."/>
            <person name="Sternberg P.W."/>
            <person name="Tan P."/>
            <person name="Wang J."/>
            <person name="Gasser R.B."/>
        </authorList>
    </citation>
    <scope>NUCLEOTIDE SEQUENCE [LARGE SCALE GENOMIC DNA]</scope>
</reference>
<dbReference type="EMBL" id="KL596974">
    <property type="protein sequence ID" value="KER21345.1"/>
    <property type="molecule type" value="Genomic_DNA"/>
</dbReference>
<proteinExistence type="predicted"/>
<feature type="region of interest" description="Disordered" evidence="1">
    <location>
        <begin position="122"/>
        <end position="153"/>
    </location>
</feature>
<sequence>MYRLNANPSTPEGNSSAETPVYRTPRSTFDLLKPPKEEVVSSNQKMMQSGDILTSDRAGKNYRGITHLGVKEKSLGESKISSMMFAWVPKLRRANQFKEAYSQPTRRLNSLPLNILTEHLGTKKRSTTDTQSSCVPIITKDGIQENASDKESS</sequence>
<evidence type="ECO:0000313" key="2">
    <source>
        <dbReference type="EMBL" id="KER21345.1"/>
    </source>
</evidence>
<dbReference type="RefSeq" id="XP_009174916.1">
    <property type="nucleotide sequence ID" value="XM_009176652.1"/>
</dbReference>
<keyword evidence="3" id="KW-1185">Reference proteome</keyword>
<name>A0A074ZDS4_OPIVI</name>
<feature type="compositionally biased region" description="Polar residues" evidence="1">
    <location>
        <begin position="1"/>
        <end position="18"/>
    </location>
</feature>
<feature type="region of interest" description="Disordered" evidence="1">
    <location>
        <begin position="1"/>
        <end position="30"/>
    </location>
</feature>
<dbReference type="KEGG" id="ovi:T265_15115"/>